<gene>
    <name evidence="2" type="ORF">PanWU01x14_084360</name>
</gene>
<comment type="caution">
    <text evidence="2">The sequence shown here is derived from an EMBL/GenBank/DDBJ whole genome shotgun (WGS) entry which is preliminary data.</text>
</comment>
<keyword evidence="1" id="KW-1133">Transmembrane helix</keyword>
<dbReference type="Proteomes" id="UP000237105">
    <property type="component" value="Unassembled WGS sequence"/>
</dbReference>
<dbReference type="EMBL" id="JXTB01000053">
    <property type="protein sequence ID" value="PON69972.1"/>
    <property type="molecule type" value="Genomic_DNA"/>
</dbReference>
<protein>
    <submittedName>
        <fullName evidence="2">Uncharacterized protein</fullName>
    </submittedName>
</protein>
<sequence>MITTRRSHSNPITLRPLVLDFSTNPLHHIVFHSTILLVLLQPPILLRTLFLQRVQLLNNRLRRLIIEITLRNARFLKPLRRFRPPRSRRRRHYRLRRSFNLHTTLG</sequence>
<dbReference type="OrthoDB" id="10524051at2759"/>
<keyword evidence="3" id="KW-1185">Reference proteome</keyword>
<organism evidence="2 3">
    <name type="scientific">Parasponia andersonii</name>
    <name type="common">Sponia andersonii</name>
    <dbReference type="NCBI Taxonomy" id="3476"/>
    <lineage>
        <taxon>Eukaryota</taxon>
        <taxon>Viridiplantae</taxon>
        <taxon>Streptophyta</taxon>
        <taxon>Embryophyta</taxon>
        <taxon>Tracheophyta</taxon>
        <taxon>Spermatophyta</taxon>
        <taxon>Magnoliopsida</taxon>
        <taxon>eudicotyledons</taxon>
        <taxon>Gunneridae</taxon>
        <taxon>Pentapetalae</taxon>
        <taxon>rosids</taxon>
        <taxon>fabids</taxon>
        <taxon>Rosales</taxon>
        <taxon>Cannabaceae</taxon>
        <taxon>Parasponia</taxon>
    </lineage>
</organism>
<accession>A0A2P5D9L3</accession>
<keyword evidence="1" id="KW-0472">Membrane</keyword>
<name>A0A2P5D9L3_PARAD</name>
<evidence type="ECO:0000256" key="1">
    <source>
        <dbReference type="SAM" id="Phobius"/>
    </source>
</evidence>
<evidence type="ECO:0000313" key="2">
    <source>
        <dbReference type="EMBL" id="PON69972.1"/>
    </source>
</evidence>
<evidence type="ECO:0000313" key="3">
    <source>
        <dbReference type="Proteomes" id="UP000237105"/>
    </source>
</evidence>
<keyword evidence="1" id="KW-0812">Transmembrane</keyword>
<dbReference type="AlphaFoldDB" id="A0A2P5D9L3"/>
<proteinExistence type="predicted"/>
<feature type="transmembrane region" description="Helical" evidence="1">
    <location>
        <begin position="29"/>
        <end position="50"/>
    </location>
</feature>
<reference evidence="3" key="1">
    <citation type="submission" date="2016-06" db="EMBL/GenBank/DDBJ databases">
        <title>Parallel loss of symbiosis genes in relatives of nitrogen-fixing non-legume Parasponia.</title>
        <authorList>
            <person name="Van Velzen R."/>
            <person name="Holmer R."/>
            <person name="Bu F."/>
            <person name="Rutten L."/>
            <person name="Van Zeijl A."/>
            <person name="Liu W."/>
            <person name="Santuari L."/>
            <person name="Cao Q."/>
            <person name="Sharma T."/>
            <person name="Shen D."/>
            <person name="Roswanjaya Y."/>
            <person name="Wardhani T."/>
            <person name="Kalhor M.S."/>
            <person name="Jansen J."/>
            <person name="Van den Hoogen J."/>
            <person name="Gungor B."/>
            <person name="Hartog M."/>
            <person name="Hontelez J."/>
            <person name="Verver J."/>
            <person name="Yang W.-C."/>
            <person name="Schijlen E."/>
            <person name="Repin R."/>
            <person name="Schilthuizen M."/>
            <person name="Schranz E."/>
            <person name="Heidstra R."/>
            <person name="Miyata K."/>
            <person name="Fedorova E."/>
            <person name="Kohlen W."/>
            <person name="Bisseling T."/>
            <person name="Smit S."/>
            <person name="Geurts R."/>
        </authorList>
    </citation>
    <scope>NUCLEOTIDE SEQUENCE [LARGE SCALE GENOMIC DNA]</scope>
    <source>
        <strain evidence="3">cv. WU1-14</strain>
    </source>
</reference>